<dbReference type="CDD" id="cd19097">
    <property type="entry name" value="AKR_unchar"/>
    <property type="match status" value="1"/>
</dbReference>
<dbReference type="InterPro" id="IPR020471">
    <property type="entry name" value="AKR"/>
</dbReference>
<gene>
    <name evidence="2" type="ordered locus">Swol_0202</name>
</gene>
<dbReference type="GO" id="GO:0016491">
    <property type="term" value="F:oxidoreductase activity"/>
    <property type="evidence" value="ECO:0007669"/>
    <property type="project" value="InterPro"/>
</dbReference>
<proteinExistence type="predicted"/>
<organism evidence="2 3">
    <name type="scientific">Syntrophomonas wolfei subsp. wolfei (strain DSM 2245B / Goettingen)</name>
    <dbReference type="NCBI Taxonomy" id="335541"/>
    <lineage>
        <taxon>Bacteria</taxon>
        <taxon>Bacillati</taxon>
        <taxon>Bacillota</taxon>
        <taxon>Clostridia</taxon>
        <taxon>Eubacteriales</taxon>
        <taxon>Syntrophomonadaceae</taxon>
        <taxon>Syntrophomonas</taxon>
    </lineage>
</organism>
<dbReference type="InterPro" id="IPR023210">
    <property type="entry name" value="NADP_OxRdtase_dom"/>
</dbReference>
<accession>Q0B0F0</accession>
<dbReference type="Pfam" id="PF00248">
    <property type="entry name" value="Aldo_ket_red"/>
    <property type="match status" value="1"/>
</dbReference>
<name>Q0B0F0_SYNWW</name>
<evidence type="ECO:0000259" key="1">
    <source>
        <dbReference type="Pfam" id="PF00248"/>
    </source>
</evidence>
<dbReference type="STRING" id="335541.Swol_0202"/>
<dbReference type="eggNOG" id="COG0667">
    <property type="taxonomic scope" value="Bacteria"/>
</dbReference>
<dbReference type="SUPFAM" id="SSF51430">
    <property type="entry name" value="NAD(P)-linked oxidoreductase"/>
    <property type="match status" value="1"/>
</dbReference>
<sequence length="302" mass="34220">MVKAKLCLGTVQFGLDYGINNKTGKPAEEQVFTMLDLAVAKGIEYFDTAAAYGNAEEILGRYFESRNLQKQVKVISKLRPNLITDDNYKAEAIVENEIRKSLARLKLDCLEGYLLHTPTDFYNQSIMNGLFLAKEKGLIRNLGVSIYETEHALDVAKSGIVDYIQTPYNVFDQRLDKTGFFSMAKAHGVTVFARSPFLQGLLFMEGDDIPAHLERARVYLHDFDEIIAKYSLKRVEAALFLSCLNPGIDYVVFGVDNMGQLTEDIEVFKQNSDIDFSCIGELKKHFINIEKEIIFPSLWARK</sequence>
<dbReference type="KEGG" id="swo:Swol_0202"/>
<dbReference type="EMBL" id="CP000448">
    <property type="protein sequence ID" value="ABI67554.1"/>
    <property type="molecule type" value="Genomic_DNA"/>
</dbReference>
<keyword evidence="3" id="KW-1185">Reference proteome</keyword>
<dbReference type="InterPro" id="IPR036812">
    <property type="entry name" value="NAD(P)_OxRdtase_dom_sf"/>
</dbReference>
<dbReference type="PRINTS" id="PR00069">
    <property type="entry name" value="ALDKETRDTASE"/>
</dbReference>
<dbReference type="Proteomes" id="UP000001968">
    <property type="component" value="Chromosome"/>
</dbReference>
<dbReference type="OrthoDB" id="9773828at2"/>
<dbReference type="RefSeq" id="WP_011639663.1">
    <property type="nucleotide sequence ID" value="NC_008346.1"/>
</dbReference>
<dbReference type="PANTHER" id="PTHR43312">
    <property type="entry name" value="D-THREO-ALDOSE 1-DEHYDROGENASE"/>
    <property type="match status" value="1"/>
</dbReference>
<evidence type="ECO:0000313" key="3">
    <source>
        <dbReference type="Proteomes" id="UP000001968"/>
    </source>
</evidence>
<evidence type="ECO:0000313" key="2">
    <source>
        <dbReference type="EMBL" id="ABI67554.1"/>
    </source>
</evidence>
<dbReference type="PANTHER" id="PTHR43312:SF1">
    <property type="entry name" value="NADP-DEPENDENT OXIDOREDUCTASE DOMAIN-CONTAINING PROTEIN"/>
    <property type="match status" value="1"/>
</dbReference>
<dbReference type="HOGENOM" id="CLU_023205_11_0_9"/>
<feature type="domain" description="NADP-dependent oxidoreductase" evidence="1">
    <location>
        <begin position="5"/>
        <end position="271"/>
    </location>
</feature>
<dbReference type="InterPro" id="IPR053135">
    <property type="entry name" value="AKR2_Oxidoreductase"/>
</dbReference>
<dbReference type="AlphaFoldDB" id="Q0B0F0"/>
<protein>
    <submittedName>
        <fullName evidence="2">Oxidoreductase</fullName>
    </submittedName>
</protein>
<reference evidence="3" key="1">
    <citation type="journal article" date="2010" name="Environ. Microbiol.">
        <title>The genome of Syntrophomonas wolfei: new insights into syntrophic metabolism and biohydrogen production.</title>
        <authorList>
            <person name="Sieber J.R."/>
            <person name="Sims D.R."/>
            <person name="Han C."/>
            <person name="Kim E."/>
            <person name="Lykidis A."/>
            <person name="Lapidus A.L."/>
            <person name="McDonnald E."/>
            <person name="Rohlin L."/>
            <person name="Culley D.E."/>
            <person name="Gunsalus R."/>
            <person name="McInerney M.J."/>
        </authorList>
    </citation>
    <scope>NUCLEOTIDE SEQUENCE [LARGE SCALE GENOMIC DNA]</scope>
    <source>
        <strain evidence="3">DSM 2245B / Goettingen</strain>
    </source>
</reference>
<dbReference type="Gene3D" id="3.20.20.100">
    <property type="entry name" value="NADP-dependent oxidoreductase domain"/>
    <property type="match status" value="1"/>
</dbReference>